<reference evidence="1" key="1">
    <citation type="submission" date="2021-12" db="EMBL/GenBank/DDBJ databases">
        <authorList>
            <person name="Rodrigo-Torres L."/>
            <person name="Arahal R. D."/>
            <person name="Lucena T."/>
        </authorList>
    </citation>
    <scope>NUCLEOTIDE SEQUENCE</scope>
    <source>
        <strain evidence="1">CECT 8419</strain>
    </source>
</reference>
<evidence type="ECO:0000313" key="1">
    <source>
        <dbReference type="EMBL" id="CAH1001557.1"/>
    </source>
</evidence>
<dbReference type="EMBL" id="CAKLPZ010000003">
    <property type="protein sequence ID" value="CAH1001557.1"/>
    <property type="molecule type" value="Genomic_DNA"/>
</dbReference>
<organism evidence="1 2">
    <name type="scientific">Neolewinella maritima</name>
    <dbReference type="NCBI Taxonomy" id="1383882"/>
    <lineage>
        <taxon>Bacteria</taxon>
        <taxon>Pseudomonadati</taxon>
        <taxon>Bacteroidota</taxon>
        <taxon>Saprospiria</taxon>
        <taxon>Saprospirales</taxon>
        <taxon>Lewinellaceae</taxon>
        <taxon>Neolewinella</taxon>
    </lineage>
</organism>
<protein>
    <recommendedName>
        <fullName evidence="3">Outer membrane protein beta-barrel domain-containing protein</fullName>
    </recommendedName>
</protein>
<evidence type="ECO:0000313" key="2">
    <source>
        <dbReference type="Proteomes" id="UP000837803"/>
    </source>
</evidence>
<accession>A0ABN8F7G8</accession>
<gene>
    <name evidence="1" type="ORF">LEM8419_02460</name>
</gene>
<comment type="caution">
    <text evidence="1">The sequence shown here is derived from an EMBL/GenBank/DDBJ whole genome shotgun (WGS) entry which is preliminary data.</text>
</comment>
<proteinExistence type="predicted"/>
<dbReference type="Proteomes" id="UP000837803">
    <property type="component" value="Unassembled WGS sequence"/>
</dbReference>
<evidence type="ECO:0008006" key="3">
    <source>
        <dbReference type="Google" id="ProtNLM"/>
    </source>
</evidence>
<sequence length="232" mass="25455">MNQLAAITASYWVALLVTFLCAVTTSGVSAQSPLDVGLHFSPQIRYISSSAPDGVQRRVTTSGRDGLALGATAGGYLEYALTDHWYVRGGIDVAYKRNRYATQRTVAEVDTVRNGSNFISYASIELPVALLYRFGYRRNYDSFLLGVATTLTRWGGDPKITSSFNGTSDNSIAYPKHTVTVFGGYETYLSEVLVLGIEPYVSYVPTEFRIENATTSTVRFEAGISLRVHLDN</sequence>
<name>A0ABN8F7G8_9BACT</name>
<dbReference type="RefSeq" id="WP_238751407.1">
    <property type="nucleotide sequence ID" value="NZ_CAKLPZ010000003.1"/>
</dbReference>
<keyword evidence="2" id="KW-1185">Reference proteome</keyword>